<feature type="region of interest" description="Disordered" evidence="4">
    <location>
        <begin position="447"/>
        <end position="475"/>
    </location>
</feature>
<evidence type="ECO:0000259" key="5">
    <source>
        <dbReference type="PROSITE" id="PS50110"/>
    </source>
</evidence>
<dbReference type="RefSeq" id="XP_025356103.1">
    <property type="nucleotide sequence ID" value="XM_025498835.1"/>
</dbReference>
<protein>
    <recommendedName>
        <fullName evidence="5">Response regulatory domain-containing protein</fullName>
    </recommendedName>
</protein>
<organism evidence="6 7">
    <name type="scientific">Meira miltonrushii</name>
    <dbReference type="NCBI Taxonomy" id="1280837"/>
    <lineage>
        <taxon>Eukaryota</taxon>
        <taxon>Fungi</taxon>
        <taxon>Dikarya</taxon>
        <taxon>Basidiomycota</taxon>
        <taxon>Ustilaginomycotina</taxon>
        <taxon>Exobasidiomycetes</taxon>
        <taxon>Exobasidiales</taxon>
        <taxon>Brachybasidiaceae</taxon>
        <taxon>Meira</taxon>
    </lineage>
</organism>
<dbReference type="CDD" id="cd17546">
    <property type="entry name" value="REC_hyHK_CKI1_RcsC-like"/>
    <property type="match status" value="1"/>
</dbReference>
<keyword evidence="7" id="KW-1185">Reference proteome</keyword>
<feature type="compositionally biased region" description="Polar residues" evidence="4">
    <location>
        <begin position="254"/>
        <end position="299"/>
    </location>
</feature>
<feature type="domain" description="Response regulatory" evidence="5">
    <location>
        <begin position="365"/>
        <end position="530"/>
    </location>
</feature>
<dbReference type="OrthoDB" id="21225at2759"/>
<feature type="compositionally biased region" description="Low complexity" evidence="4">
    <location>
        <begin position="449"/>
        <end position="475"/>
    </location>
</feature>
<dbReference type="FunCoup" id="A0A316VIG5">
    <property type="interactions" value="44"/>
</dbReference>
<dbReference type="EMBL" id="KZ819603">
    <property type="protein sequence ID" value="PWN35801.1"/>
    <property type="molecule type" value="Genomic_DNA"/>
</dbReference>
<dbReference type="GO" id="GO:0000156">
    <property type="term" value="F:phosphorelay response regulator activity"/>
    <property type="evidence" value="ECO:0007669"/>
    <property type="project" value="UniProtKB-ARBA"/>
</dbReference>
<dbReference type="STRING" id="1280837.A0A316VIG5"/>
<proteinExistence type="predicted"/>
<gene>
    <name evidence="6" type="ORF">FA14DRAFT_160802</name>
</gene>
<keyword evidence="2" id="KW-0902">Two-component regulatory system</keyword>
<dbReference type="SUPFAM" id="SSF52172">
    <property type="entry name" value="CheY-like"/>
    <property type="match status" value="1"/>
</dbReference>
<dbReference type="PANTHER" id="PTHR45339">
    <property type="entry name" value="HYBRID SIGNAL TRANSDUCTION HISTIDINE KINASE J"/>
    <property type="match status" value="1"/>
</dbReference>
<accession>A0A316VIG5</accession>
<name>A0A316VIG5_9BASI</name>
<feature type="compositionally biased region" description="Low complexity" evidence="4">
    <location>
        <begin position="141"/>
        <end position="156"/>
    </location>
</feature>
<evidence type="ECO:0000256" key="3">
    <source>
        <dbReference type="PROSITE-ProRule" id="PRU00169"/>
    </source>
</evidence>
<feature type="compositionally biased region" description="Polar residues" evidence="4">
    <location>
        <begin position="157"/>
        <end position="186"/>
    </location>
</feature>
<evidence type="ECO:0000313" key="6">
    <source>
        <dbReference type="EMBL" id="PWN35801.1"/>
    </source>
</evidence>
<feature type="region of interest" description="Disordered" evidence="4">
    <location>
        <begin position="220"/>
        <end position="308"/>
    </location>
</feature>
<dbReference type="AlphaFoldDB" id="A0A316VIG5"/>
<evidence type="ECO:0000313" key="7">
    <source>
        <dbReference type="Proteomes" id="UP000245771"/>
    </source>
</evidence>
<evidence type="ECO:0000256" key="4">
    <source>
        <dbReference type="SAM" id="MobiDB-lite"/>
    </source>
</evidence>
<feature type="compositionally biased region" description="Low complexity" evidence="4">
    <location>
        <begin position="108"/>
        <end position="125"/>
    </location>
</feature>
<keyword evidence="1 3" id="KW-0597">Phosphoprotein</keyword>
<feature type="compositionally biased region" description="Polar residues" evidence="4">
    <location>
        <begin position="126"/>
        <end position="136"/>
    </location>
</feature>
<feature type="region of interest" description="Disordered" evidence="4">
    <location>
        <begin position="1"/>
        <end position="186"/>
    </location>
</feature>
<dbReference type="GeneID" id="37020616"/>
<dbReference type="SMART" id="SM00448">
    <property type="entry name" value="REC"/>
    <property type="match status" value="1"/>
</dbReference>
<dbReference type="PROSITE" id="PS50110">
    <property type="entry name" value="RESPONSE_REGULATORY"/>
    <property type="match status" value="1"/>
</dbReference>
<feature type="modified residue" description="4-aspartylphosphate" evidence="3">
    <location>
        <position position="414"/>
    </location>
</feature>
<dbReference type="Pfam" id="PF00072">
    <property type="entry name" value="Response_reg"/>
    <property type="match status" value="1"/>
</dbReference>
<dbReference type="Gene3D" id="3.40.50.2300">
    <property type="match status" value="1"/>
</dbReference>
<dbReference type="InParanoid" id="A0A316VIG5"/>
<reference evidence="6 7" key="1">
    <citation type="journal article" date="2018" name="Mol. Biol. Evol.">
        <title>Broad Genomic Sampling Reveals a Smut Pathogenic Ancestry of the Fungal Clade Ustilaginomycotina.</title>
        <authorList>
            <person name="Kijpornyongpan T."/>
            <person name="Mondo S.J."/>
            <person name="Barry K."/>
            <person name="Sandor L."/>
            <person name="Lee J."/>
            <person name="Lipzen A."/>
            <person name="Pangilinan J."/>
            <person name="LaButti K."/>
            <person name="Hainaut M."/>
            <person name="Henrissat B."/>
            <person name="Grigoriev I.V."/>
            <person name="Spatafora J.W."/>
            <person name="Aime M.C."/>
        </authorList>
    </citation>
    <scope>NUCLEOTIDE SEQUENCE [LARGE SCALE GENOMIC DNA]</scope>
    <source>
        <strain evidence="6 7">MCA 3882</strain>
    </source>
</reference>
<dbReference type="Proteomes" id="UP000245771">
    <property type="component" value="Unassembled WGS sequence"/>
</dbReference>
<dbReference type="FunFam" id="3.40.50.2300:FF:000146">
    <property type="entry name" value="Putative two-component response regulator SSK1p"/>
    <property type="match status" value="1"/>
</dbReference>
<feature type="compositionally biased region" description="Polar residues" evidence="4">
    <location>
        <begin position="70"/>
        <end position="88"/>
    </location>
</feature>
<evidence type="ECO:0000256" key="1">
    <source>
        <dbReference type="ARBA" id="ARBA00022553"/>
    </source>
</evidence>
<sequence length="615" mass="64176">MEDKNKLQTPSTASSGSSSVNNRVAPSPLPADALDYFSETAARLGGNGGSTGVMIQSPDGRPAGIFFHPRTNSGLGTRTPGSAASSNGGKRRGSAEERFAAAINANRGGQRSSHASGSGSSGVSSPTKRSPKSSAGATIEGENVNVGGENANQAGQPSKSRNGSETGENNIPNNNTKEPSASVTRSMAGTISNKLPVNTSNGNIFSPQIELQSLLTKQKPPTATPLMSLGTAGEHTSSPQSLPVKGLTAAEKSQAASGSKIDTQNTNNVERQQVSTPPDASLPSSQGPSLLMSPSQQHGRPSFGNEAGQNARQTFTSNLPTAVARPSAQPQSGLLIGAGFSQSRARGNLGPKRTAASIEVLPPIKVLIVEDNPINVKILSTFLKQRKIKFGVARDGREAVNEWQTGGYHLILMDIQLPVMDGIEATKEIRKMEQQANIGSVSLATPGVSSASSSNRELSASNHSSNHASAGPASPSVMLQNSLRSSVIIVALTASVLNSDRVAALAAGCNDFLNKPVNLNWLERKVIEWGSMQYLIGFRDLPDSYYQRRNARLASSGDENARRNLLSPTGAESLRSQGLVDRGFGSGPNQMARELANRLYIGKKARPTATAGNGA</sequence>
<dbReference type="InterPro" id="IPR011006">
    <property type="entry name" value="CheY-like_superfamily"/>
</dbReference>
<dbReference type="PANTHER" id="PTHR45339:SF1">
    <property type="entry name" value="HYBRID SIGNAL TRANSDUCTION HISTIDINE KINASE J"/>
    <property type="match status" value="1"/>
</dbReference>
<evidence type="ECO:0000256" key="2">
    <source>
        <dbReference type="ARBA" id="ARBA00023012"/>
    </source>
</evidence>
<dbReference type="InterPro" id="IPR001789">
    <property type="entry name" value="Sig_transdc_resp-reg_receiver"/>
</dbReference>